<proteinExistence type="predicted"/>
<accession>G3IMR2</accession>
<gene>
    <name evidence="1" type="ORF">I79_025207</name>
</gene>
<protein>
    <submittedName>
        <fullName evidence="1">Uncharacterized protein</fullName>
    </submittedName>
</protein>
<name>G3IMR2_CRIGR</name>
<dbReference type="Proteomes" id="UP000001075">
    <property type="component" value="Unassembled WGS sequence"/>
</dbReference>
<sequence>MISKPLVTRRWMLGNFKGLHPPLQKARTARGKFNTSLAGQQEGKKKTPQDFFFKFLKVHIKN</sequence>
<dbReference type="AlphaFoldDB" id="G3IMR2"/>
<evidence type="ECO:0000313" key="1">
    <source>
        <dbReference type="EMBL" id="EGW15283.1"/>
    </source>
</evidence>
<reference evidence="2" key="1">
    <citation type="journal article" date="2011" name="Nat. Biotechnol.">
        <title>The genomic sequence of the Chinese hamster ovary (CHO)-K1 cell line.</title>
        <authorList>
            <person name="Xu X."/>
            <person name="Nagarajan H."/>
            <person name="Lewis N.E."/>
            <person name="Pan S."/>
            <person name="Cai Z."/>
            <person name="Liu X."/>
            <person name="Chen W."/>
            <person name="Xie M."/>
            <person name="Wang W."/>
            <person name="Hammond S."/>
            <person name="Andersen M.R."/>
            <person name="Neff N."/>
            <person name="Passarelli B."/>
            <person name="Koh W."/>
            <person name="Fan H.C."/>
            <person name="Wang J."/>
            <person name="Gui Y."/>
            <person name="Lee K.H."/>
            <person name="Betenbaugh M.J."/>
            <person name="Quake S.R."/>
            <person name="Famili I."/>
            <person name="Palsson B.O."/>
            <person name="Wang J."/>
        </authorList>
    </citation>
    <scope>NUCLEOTIDE SEQUENCE [LARGE SCALE GENOMIC DNA]</scope>
    <source>
        <strain evidence="2">CHO K1 cell line</strain>
    </source>
</reference>
<dbReference type="EMBL" id="JH005001">
    <property type="protein sequence ID" value="EGW15283.1"/>
    <property type="molecule type" value="Genomic_DNA"/>
</dbReference>
<organism evidence="1 2">
    <name type="scientific">Cricetulus griseus</name>
    <name type="common">Chinese hamster</name>
    <name type="synonym">Cricetulus barabensis griseus</name>
    <dbReference type="NCBI Taxonomy" id="10029"/>
    <lineage>
        <taxon>Eukaryota</taxon>
        <taxon>Metazoa</taxon>
        <taxon>Chordata</taxon>
        <taxon>Craniata</taxon>
        <taxon>Vertebrata</taxon>
        <taxon>Euteleostomi</taxon>
        <taxon>Mammalia</taxon>
        <taxon>Eutheria</taxon>
        <taxon>Euarchontoglires</taxon>
        <taxon>Glires</taxon>
        <taxon>Rodentia</taxon>
        <taxon>Myomorpha</taxon>
        <taxon>Muroidea</taxon>
        <taxon>Cricetidae</taxon>
        <taxon>Cricetinae</taxon>
        <taxon>Cricetulus</taxon>
    </lineage>
</organism>
<dbReference type="InParanoid" id="G3IMR2"/>
<evidence type="ECO:0000313" key="2">
    <source>
        <dbReference type="Proteomes" id="UP000001075"/>
    </source>
</evidence>